<keyword evidence="2" id="KW-0012">Acyltransferase</keyword>
<feature type="domain" description="N-acetyltransferase" evidence="3">
    <location>
        <begin position="11"/>
        <end position="162"/>
    </location>
</feature>
<evidence type="ECO:0000256" key="1">
    <source>
        <dbReference type="ARBA" id="ARBA00022679"/>
    </source>
</evidence>
<name>A0A844I410_9GAMM</name>
<dbReference type="Pfam" id="PF00583">
    <property type="entry name" value="Acetyltransf_1"/>
    <property type="match status" value="1"/>
</dbReference>
<dbReference type="InterPro" id="IPR016181">
    <property type="entry name" value="Acyl_CoA_acyltransferase"/>
</dbReference>
<reference evidence="4 5" key="1">
    <citation type="submission" date="2019-06" db="EMBL/GenBank/DDBJ databases">
        <title>Enrichment of Autotrophic Halophilic Microorganisms from Red Sea Brine Pool Using Microbial Electrosynthesis System.</title>
        <authorList>
            <person name="Alqahtani M.F."/>
            <person name="Bajracharya S."/>
            <person name="Katuri K.P."/>
            <person name="Ali M."/>
            <person name="Saikaly P.E."/>
        </authorList>
    </citation>
    <scope>NUCLEOTIDE SEQUENCE [LARGE SCALE GENOMIC DNA]</scope>
    <source>
        <strain evidence="4">MES15</strain>
    </source>
</reference>
<dbReference type="GO" id="GO:0008080">
    <property type="term" value="F:N-acetyltransferase activity"/>
    <property type="evidence" value="ECO:0007669"/>
    <property type="project" value="TreeGrafter"/>
</dbReference>
<evidence type="ECO:0000259" key="3">
    <source>
        <dbReference type="PROSITE" id="PS51186"/>
    </source>
</evidence>
<keyword evidence="1 4" id="KW-0808">Transferase</keyword>
<dbReference type="InterPro" id="IPR051016">
    <property type="entry name" value="Diverse_Substrate_AcTransf"/>
</dbReference>
<organism evidence="4 5">
    <name type="scientific">Marinobacter adhaerens</name>
    <dbReference type="NCBI Taxonomy" id="1033846"/>
    <lineage>
        <taxon>Bacteria</taxon>
        <taxon>Pseudomonadati</taxon>
        <taxon>Pseudomonadota</taxon>
        <taxon>Gammaproteobacteria</taxon>
        <taxon>Pseudomonadales</taxon>
        <taxon>Marinobacteraceae</taxon>
        <taxon>Marinobacter</taxon>
    </lineage>
</organism>
<dbReference type="PANTHER" id="PTHR10545">
    <property type="entry name" value="DIAMINE N-ACETYLTRANSFERASE"/>
    <property type="match status" value="1"/>
</dbReference>
<gene>
    <name evidence="4" type="ORF">FH752_09420</name>
</gene>
<dbReference type="Proteomes" id="UP000431462">
    <property type="component" value="Unassembled WGS sequence"/>
</dbReference>
<dbReference type="InterPro" id="IPR000182">
    <property type="entry name" value="GNAT_dom"/>
</dbReference>
<dbReference type="EMBL" id="VENC01000008">
    <property type="protein sequence ID" value="MTI98828.1"/>
    <property type="molecule type" value="Genomic_DNA"/>
</dbReference>
<dbReference type="Gene3D" id="3.40.630.30">
    <property type="match status" value="1"/>
</dbReference>
<protein>
    <submittedName>
        <fullName evidence="4">GNAT family N-acetyltransferase</fullName>
    </submittedName>
</protein>
<comment type="caution">
    <text evidence="4">The sequence shown here is derived from an EMBL/GenBank/DDBJ whole genome shotgun (WGS) entry which is preliminary data.</text>
</comment>
<dbReference type="PROSITE" id="PS51186">
    <property type="entry name" value="GNAT"/>
    <property type="match status" value="1"/>
</dbReference>
<dbReference type="CDD" id="cd04301">
    <property type="entry name" value="NAT_SF"/>
    <property type="match status" value="1"/>
</dbReference>
<evidence type="ECO:0000256" key="2">
    <source>
        <dbReference type="ARBA" id="ARBA00023315"/>
    </source>
</evidence>
<sequence>MSEMGGKSMSIRARKAQLSDVPGILRLMVSLAEFENYGDQFNVSASDVRDLIRSSNTVHFFVADSGEDSCVALAVLFQQPFTYDMKPWFILKEFIVDDRYRGEGIGRILFQHIGAFAKREQATKIKWEVLSKNNRAKKFYEGFGSEHQSDWQIYQLEIGPRE</sequence>
<evidence type="ECO:0000313" key="4">
    <source>
        <dbReference type="EMBL" id="MTI98828.1"/>
    </source>
</evidence>
<evidence type="ECO:0000313" key="5">
    <source>
        <dbReference type="Proteomes" id="UP000431462"/>
    </source>
</evidence>
<dbReference type="AlphaFoldDB" id="A0A844I410"/>
<proteinExistence type="predicted"/>
<dbReference type="SUPFAM" id="SSF55729">
    <property type="entry name" value="Acyl-CoA N-acyltransferases (Nat)"/>
    <property type="match status" value="1"/>
</dbReference>
<accession>A0A844I410</accession>
<dbReference type="PANTHER" id="PTHR10545:SF29">
    <property type="entry name" value="GH14572P-RELATED"/>
    <property type="match status" value="1"/>
</dbReference>